<comment type="caution">
    <text evidence="3">The sequence shown here is derived from an EMBL/GenBank/DDBJ whole genome shotgun (WGS) entry which is preliminary data.</text>
</comment>
<feature type="region of interest" description="Disordered" evidence="1">
    <location>
        <begin position="39"/>
        <end position="66"/>
    </location>
</feature>
<evidence type="ECO:0000313" key="3">
    <source>
        <dbReference type="EMBL" id="MTH52472.1"/>
    </source>
</evidence>
<reference evidence="3 4" key="1">
    <citation type="journal article" date="2017" name="Int. J. Syst. Evol. Microbiol.">
        <title>Bacillus mangrovi sp. nov., isolated from a sediment sample from a mangrove forest.</title>
        <authorList>
            <person name="Gupta V."/>
            <person name="Singh P.K."/>
            <person name="Korpole S."/>
            <person name="Tanuku N.R.S."/>
            <person name="Pinnaka A.K."/>
        </authorList>
    </citation>
    <scope>NUCLEOTIDE SEQUENCE [LARGE SCALE GENOMIC DNA]</scope>
    <source>
        <strain evidence="3 4">KCTC 33872</strain>
    </source>
</reference>
<evidence type="ECO:0000256" key="1">
    <source>
        <dbReference type="SAM" id="MobiDB-lite"/>
    </source>
</evidence>
<organism evidence="3 4">
    <name type="scientific">Metabacillus mangrovi</name>
    <dbReference type="NCBI Taxonomy" id="1491830"/>
    <lineage>
        <taxon>Bacteria</taxon>
        <taxon>Bacillati</taxon>
        <taxon>Bacillota</taxon>
        <taxon>Bacilli</taxon>
        <taxon>Bacillales</taxon>
        <taxon>Bacillaceae</taxon>
        <taxon>Metabacillus</taxon>
    </lineage>
</organism>
<dbReference type="AlphaFoldDB" id="A0A7X2S2G2"/>
<evidence type="ECO:0000256" key="2">
    <source>
        <dbReference type="SAM" id="Phobius"/>
    </source>
</evidence>
<dbReference type="RefSeq" id="WP_155110972.1">
    <property type="nucleotide sequence ID" value="NZ_WMIB01000001.1"/>
</dbReference>
<protein>
    <submittedName>
        <fullName evidence="3">Uncharacterized protein</fullName>
    </submittedName>
</protein>
<dbReference type="OrthoDB" id="1798639at2"/>
<sequence>MDGLQSLIDAVISNPILSGVLIWIGSVFFSRLFKNKEDNPEIKQERRQQREKEAQQSVRQAEETVQSAYERVQQEYGNRIRSGIKEPEIEKIGERKNMGGIRKTSRQKQALQGIVWSEIIGKPRAVNPHHTRHRRIRP</sequence>
<feature type="compositionally biased region" description="Polar residues" evidence="1">
    <location>
        <begin position="57"/>
        <end position="66"/>
    </location>
</feature>
<keyword evidence="2" id="KW-0472">Membrane</keyword>
<name>A0A7X2S2G2_9BACI</name>
<keyword evidence="2" id="KW-1133">Transmembrane helix</keyword>
<accession>A0A7X2S2G2</accession>
<dbReference type="EMBL" id="WMIB01000001">
    <property type="protein sequence ID" value="MTH52472.1"/>
    <property type="molecule type" value="Genomic_DNA"/>
</dbReference>
<dbReference type="Proteomes" id="UP000434639">
    <property type="component" value="Unassembled WGS sequence"/>
</dbReference>
<feature type="compositionally biased region" description="Basic and acidic residues" evidence="1">
    <location>
        <begin position="39"/>
        <end position="54"/>
    </location>
</feature>
<feature type="transmembrane region" description="Helical" evidence="2">
    <location>
        <begin position="12"/>
        <end position="33"/>
    </location>
</feature>
<evidence type="ECO:0000313" key="4">
    <source>
        <dbReference type="Proteomes" id="UP000434639"/>
    </source>
</evidence>
<keyword evidence="2" id="KW-0812">Transmembrane</keyword>
<gene>
    <name evidence="3" type="ORF">GKZ89_03560</name>
</gene>
<keyword evidence="4" id="KW-1185">Reference proteome</keyword>
<proteinExistence type="predicted"/>